<feature type="domain" description="Pili assembly chaperone N-terminal" evidence="7">
    <location>
        <begin position="22"/>
        <end position="144"/>
    </location>
</feature>
<organism evidence="9">
    <name type="scientific">Phytobacter massiliensis</name>
    <dbReference type="NCBI Taxonomy" id="1485952"/>
    <lineage>
        <taxon>Bacteria</taxon>
        <taxon>Pseudomonadati</taxon>
        <taxon>Pseudomonadota</taxon>
        <taxon>Gammaproteobacteria</taxon>
        <taxon>Enterobacterales</taxon>
        <taxon>Enterobacteriaceae</taxon>
        <taxon>Phytobacter</taxon>
    </lineage>
</organism>
<dbReference type="PRINTS" id="PR00969">
    <property type="entry name" value="CHAPERONPILI"/>
</dbReference>
<dbReference type="PANTHER" id="PTHR30251:SF25">
    <property type="entry name" value="FIMBRIAE CHAPARONE"/>
    <property type="match status" value="1"/>
</dbReference>
<dbReference type="Pfam" id="PF00345">
    <property type="entry name" value="PapD_N"/>
    <property type="match status" value="1"/>
</dbReference>
<dbReference type="InterPro" id="IPR001829">
    <property type="entry name" value="Pili_assmbl_chaperone_bac"/>
</dbReference>
<sequence>MRKYLATVLTLLLIMCKYADASVVMTGTRVIYDGKMSSKTVQLKNPDKQPYIVQIQTDNGTQANQAASGNDDFVVTPQIFRMEAGSAQSIRLMYIGKPLPEDRESVFYLSFTQLPALNKANLGGNQLVLAITNRVKIFYRPKGLTGVSADTPQKLSFSLSDKQVKVVNSGGYYAVVRHATLLTNGREITLASSTMVPPESSVNWTPSAPVSSLKGARLRLILVNDYGIDTVTERTL</sequence>
<dbReference type="GO" id="GO:0030288">
    <property type="term" value="C:outer membrane-bounded periplasmic space"/>
    <property type="evidence" value="ECO:0007669"/>
    <property type="project" value="InterPro"/>
</dbReference>
<feature type="signal peptide" evidence="6">
    <location>
        <begin position="1"/>
        <end position="21"/>
    </location>
</feature>
<dbReference type="InterPro" id="IPR050643">
    <property type="entry name" value="Periplasmic_pilus_chap"/>
</dbReference>
<feature type="domain" description="Pili assembly chaperone C-terminal" evidence="8">
    <location>
        <begin position="166"/>
        <end position="228"/>
    </location>
</feature>
<feature type="chain" id="PRO_5026712554" evidence="6">
    <location>
        <begin position="22"/>
        <end position="236"/>
    </location>
</feature>
<dbReference type="RefSeq" id="WP_156567239.1">
    <property type="nucleotide sequence ID" value="NZ_CACRTZ010000037.1"/>
</dbReference>
<gene>
    <name evidence="9" type="primary">ecpD_4</name>
    <name evidence="9" type="ORF">EMLFYP7_03958</name>
</gene>
<evidence type="ECO:0000256" key="5">
    <source>
        <dbReference type="ARBA" id="ARBA00023186"/>
    </source>
</evidence>
<dbReference type="GO" id="GO:0071555">
    <property type="term" value="P:cell wall organization"/>
    <property type="evidence" value="ECO:0007669"/>
    <property type="project" value="InterPro"/>
</dbReference>
<evidence type="ECO:0000313" key="9">
    <source>
        <dbReference type="EMBL" id="VYU75931.1"/>
    </source>
</evidence>
<name>A0A6N3HHP2_9ENTR</name>
<dbReference type="InterPro" id="IPR016148">
    <property type="entry name" value="Pili_assmbl_chaperone_C"/>
</dbReference>
<comment type="similarity">
    <text evidence="2">Belongs to the periplasmic pilus chaperone family.</text>
</comment>
<keyword evidence="3 6" id="KW-0732">Signal</keyword>
<comment type="subcellular location">
    <subcellularLocation>
        <location evidence="1">Periplasm</location>
    </subcellularLocation>
</comment>
<evidence type="ECO:0000259" key="7">
    <source>
        <dbReference type="Pfam" id="PF00345"/>
    </source>
</evidence>
<dbReference type="InterPro" id="IPR036316">
    <property type="entry name" value="Pili_assmbl_chap_C_dom_sf"/>
</dbReference>
<dbReference type="Gene3D" id="2.60.40.10">
    <property type="entry name" value="Immunoglobulins"/>
    <property type="match status" value="2"/>
</dbReference>
<accession>A0A6N3HHP2</accession>
<evidence type="ECO:0000256" key="4">
    <source>
        <dbReference type="ARBA" id="ARBA00022764"/>
    </source>
</evidence>
<dbReference type="InterPro" id="IPR016147">
    <property type="entry name" value="Pili_assmbl_chaperone_N"/>
</dbReference>
<evidence type="ECO:0000259" key="8">
    <source>
        <dbReference type="Pfam" id="PF02753"/>
    </source>
</evidence>
<evidence type="ECO:0000256" key="6">
    <source>
        <dbReference type="SAM" id="SignalP"/>
    </source>
</evidence>
<dbReference type="EMBL" id="CACRTZ010000037">
    <property type="protein sequence ID" value="VYU75931.1"/>
    <property type="molecule type" value="Genomic_DNA"/>
</dbReference>
<protein>
    <submittedName>
        <fullName evidence="9">Chaperone protein EcpD</fullName>
    </submittedName>
</protein>
<dbReference type="SUPFAM" id="SSF49354">
    <property type="entry name" value="PapD-like"/>
    <property type="match status" value="1"/>
</dbReference>
<dbReference type="InterPro" id="IPR008962">
    <property type="entry name" value="PapD-like_sf"/>
</dbReference>
<dbReference type="AlphaFoldDB" id="A0A6N3HHP2"/>
<reference evidence="9" key="1">
    <citation type="submission" date="2019-11" db="EMBL/GenBank/DDBJ databases">
        <authorList>
            <person name="Feng L."/>
        </authorList>
    </citation>
    <scope>NUCLEOTIDE SEQUENCE</scope>
    <source>
        <strain evidence="9">EMassiliensisLFYP7</strain>
    </source>
</reference>
<evidence type="ECO:0000256" key="3">
    <source>
        <dbReference type="ARBA" id="ARBA00022729"/>
    </source>
</evidence>
<evidence type="ECO:0000256" key="2">
    <source>
        <dbReference type="ARBA" id="ARBA00007399"/>
    </source>
</evidence>
<evidence type="ECO:0000256" key="1">
    <source>
        <dbReference type="ARBA" id="ARBA00004418"/>
    </source>
</evidence>
<dbReference type="SUPFAM" id="SSF49584">
    <property type="entry name" value="Periplasmic chaperone C-domain"/>
    <property type="match status" value="1"/>
</dbReference>
<dbReference type="Pfam" id="PF02753">
    <property type="entry name" value="PapD_C"/>
    <property type="match status" value="1"/>
</dbReference>
<dbReference type="PANTHER" id="PTHR30251">
    <property type="entry name" value="PILUS ASSEMBLY CHAPERONE"/>
    <property type="match status" value="1"/>
</dbReference>
<dbReference type="InterPro" id="IPR013783">
    <property type="entry name" value="Ig-like_fold"/>
</dbReference>
<keyword evidence="5" id="KW-0143">Chaperone</keyword>
<keyword evidence="4" id="KW-0574">Periplasm</keyword>
<proteinExistence type="inferred from homology"/>